<dbReference type="EMBL" id="VSIV01000065">
    <property type="protein sequence ID" value="TYB34243.1"/>
    <property type="molecule type" value="Genomic_DNA"/>
</dbReference>
<dbReference type="AlphaFoldDB" id="A0A5D0MR34"/>
<comment type="caution">
    <text evidence="1">The sequence shown here is derived from an EMBL/GenBank/DDBJ whole genome shotgun (WGS) entry which is preliminary data.</text>
</comment>
<evidence type="ECO:0000313" key="2">
    <source>
        <dbReference type="Proteomes" id="UP000323337"/>
    </source>
</evidence>
<dbReference type="Proteomes" id="UP000323337">
    <property type="component" value="Unassembled WGS sequence"/>
</dbReference>
<organism evidence="1 2">
    <name type="scientific">Flexistipes sinusarabici</name>
    <dbReference type="NCBI Taxonomy" id="2352"/>
    <lineage>
        <taxon>Bacteria</taxon>
        <taxon>Pseudomonadati</taxon>
        <taxon>Deferribacterota</taxon>
        <taxon>Deferribacteres</taxon>
        <taxon>Deferribacterales</taxon>
        <taxon>Flexistipitaceae</taxon>
        <taxon>Flexistipes</taxon>
    </lineage>
</organism>
<evidence type="ECO:0000313" key="1">
    <source>
        <dbReference type="EMBL" id="TYB34243.1"/>
    </source>
</evidence>
<accession>A0A5D0MR34</accession>
<reference evidence="1 2" key="1">
    <citation type="submission" date="2019-08" db="EMBL/GenBank/DDBJ databases">
        <title>Genomic characterization of a novel candidate phylum (ARYD3) from a high temperature, high salinity tertiary oil reservoir in north central Oklahoma, USA.</title>
        <authorList>
            <person name="Youssef N.H."/>
            <person name="Yadav A."/>
            <person name="Elshahed M.S."/>
        </authorList>
    </citation>
    <scope>NUCLEOTIDE SEQUENCE [LARGE SCALE GENOMIC DNA]</scope>
    <source>
        <strain evidence="1">ARYD1</strain>
    </source>
</reference>
<proteinExistence type="predicted"/>
<name>A0A5D0MR34_FLESI</name>
<sequence>MKKSVEIVKFKQMYNFIIFLLTKSCSEIPLEKINKELRNYVITGICECISDENDEFYGKCCGTFYLTSISKEEGIFSADDYFLFFSNIGIFIFHSDNKGHLKECEFFYESEYFPEFYLEILKEFKTDSGFENYMKYLKVNDVKLRTLTELKDIFKYEKTNVIEVE</sequence>
<dbReference type="RefSeq" id="WP_303700369.1">
    <property type="nucleotide sequence ID" value="NZ_VSIV01000065.1"/>
</dbReference>
<gene>
    <name evidence="1" type="ORF">FXF49_02665</name>
</gene>
<protein>
    <submittedName>
        <fullName evidence="1">Uncharacterized protein</fullName>
    </submittedName>
</protein>